<comment type="caution">
    <text evidence="2">The sequence shown here is derived from an EMBL/GenBank/DDBJ whole genome shotgun (WGS) entry which is preliminary data.</text>
</comment>
<dbReference type="Proteomes" id="UP000825935">
    <property type="component" value="Chromosome 8"/>
</dbReference>
<sequence length="144" mass="16760">MLHSHGLEQCTFSGHINWTTWYFLCHLLWVCPSGIWTIFLMKWHMGCFSSLSLHNSPRTRSHRHVGFACHRRALSDIFGKTYNVFFCSPMECQPCSRKVSKTSTTNSGFLGFYQLGTCSFTFHLFSRSVHFFFERTEISNINKG</sequence>
<keyword evidence="1" id="KW-0812">Transmembrane</keyword>
<keyword evidence="1" id="KW-1133">Transmembrane helix</keyword>
<protein>
    <submittedName>
        <fullName evidence="2">Uncharacterized protein</fullName>
    </submittedName>
</protein>
<name>A0A8T2U7E8_CERRI</name>
<dbReference type="AlphaFoldDB" id="A0A8T2U7E8"/>
<proteinExistence type="predicted"/>
<keyword evidence="3" id="KW-1185">Reference proteome</keyword>
<accession>A0A8T2U7E8</accession>
<dbReference type="EMBL" id="CM035413">
    <property type="protein sequence ID" value="KAH7431747.1"/>
    <property type="molecule type" value="Genomic_DNA"/>
</dbReference>
<gene>
    <name evidence="2" type="ORF">KP509_08G064200</name>
</gene>
<organism evidence="2 3">
    <name type="scientific">Ceratopteris richardii</name>
    <name type="common">Triangle waterfern</name>
    <dbReference type="NCBI Taxonomy" id="49495"/>
    <lineage>
        <taxon>Eukaryota</taxon>
        <taxon>Viridiplantae</taxon>
        <taxon>Streptophyta</taxon>
        <taxon>Embryophyta</taxon>
        <taxon>Tracheophyta</taxon>
        <taxon>Polypodiopsida</taxon>
        <taxon>Polypodiidae</taxon>
        <taxon>Polypodiales</taxon>
        <taxon>Pteridineae</taxon>
        <taxon>Pteridaceae</taxon>
        <taxon>Parkerioideae</taxon>
        <taxon>Ceratopteris</taxon>
    </lineage>
</organism>
<evidence type="ECO:0000313" key="3">
    <source>
        <dbReference type="Proteomes" id="UP000825935"/>
    </source>
</evidence>
<reference evidence="2" key="1">
    <citation type="submission" date="2021-08" db="EMBL/GenBank/DDBJ databases">
        <title>WGS assembly of Ceratopteris richardii.</title>
        <authorList>
            <person name="Marchant D.B."/>
            <person name="Chen G."/>
            <person name="Jenkins J."/>
            <person name="Shu S."/>
            <person name="Leebens-Mack J."/>
            <person name="Grimwood J."/>
            <person name="Schmutz J."/>
            <person name="Soltis P."/>
            <person name="Soltis D."/>
            <person name="Chen Z.-H."/>
        </authorList>
    </citation>
    <scope>NUCLEOTIDE SEQUENCE</scope>
    <source>
        <strain evidence="2">Whitten #5841</strain>
        <tissue evidence="2">Leaf</tissue>
    </source>
</reference>
<evidence type="ECO:0000256" key="1">
    <source>
        <dbReference type="SAM" id="Phobius"/>
    </source>
</evidence>
<evidence type="ECO:0000313" key="2">
    <source>
        <dbReference type="EMBL" id="KAH7431747.1"/>
    </source>
</evidence>
<keyword evidence="1" id="KW-0472">Membrane</keyword>
<feature type="transmembrane region" description="Helical" evidence="1">
    <location>
        <begin position="20"/>
        <end position="41"/>
    </location>
</feature>